<evidence type="ECO:0000256" key="7">
    <source>
        <dbReference type="HAMAP-Rule" id="MF_00186"/>
    </source>
</evidence>
<feature type="binding site" evidence="7">
    <location>
        <position position="135"/>
    </location>
    <ligand>
        <name>sn-glycerol 3-phosphate</name>
        <dbReference type="ChEBI" id="CHEBI:57597"/>
    </ligand>
</feature>
<dbReference type="CDD" id="cd07769">
    <property type="entry name" value="ASKHA_NBD_FGGY_GK"/>
    <property type="match status" value="1"/>
</dbReference>
<feature type="binding site" evidence="7">
    <location>
        <position position="317"/>
    </location>
    <ligand>
        <name>ATP</name>
        <dbReference type="ChEBI" id="CHEBI:30616"/>
    </ligand>
</feature>
<feature type="binding site" evidence="7">
    <location>
        <position position="414"/>
    </location>
    <ligand>
        <name>ATP</name>
        <dbReference type="ChEBI" id="CHEBI:30616"/>
    </ligand>
</feature>
<feature type="binding site" evidence="7">
    <location>
        <position position="14"/>
    </location>
    <ligand>
        <name>ATP</name>
        <dbReference type="ChEBI" id="CHEBI:30616"/>
    </ligand>
</feature>
<feature type="binding site" evidence="7">
    <location>
        <position position="313"/>
    </location>
    <ligand>
        <name>ADP</name>
        <dbReference type="ChEBI" id="CHEBI:456216"/>
    </ligand>
</feature>
<feature type="binding site" evidence="7">
    <location>
        <position position="269"/>
    </location>
    <ligand>
        <name>ATP</name>
        <dbReference type="ChEBI" id="CHEBI:30616"/>
    </ligand>
</feature>
<protein>
    <recommendedName>
        <fullName evidence="7">Glycerol kinase</fullName>
        <ecNumber evidence="7">2.7.1.30</ecNumber>
    </recommendedName>
    <alternativeName>
        <fullName evidence="7">ATP:glycerol 3-phosphotransferase</fullName>
    </alternativeName>
    <alternativeName>
        <fullName evidence="7">Glycerokinase</fullName>
        <shortName evidence="7">GK</shortName>
    </alternativeName>
</protein>
<feature type="binding site" evidence="7">
    <location>
        <position position="12"/>
    </location>
    <ligand>
        <name>ATP</name>
        <dbReference type="ChEBI" id="CHEBI:30616"/>
    </ligand>
</feature>
<feature type="domain" description="Carbohydrate kinase FGGY N-terminal" evidence="9">
    <location>
        <begin position="4"/>
        <end position="254"/>
    </location>
</feature>
<dbReference type="InterPro" id="IPR018485">
    <property type="entry name" value="FGGY_C"/>
</dbReference>
<dbReference type="PROSITE" id="PS00933">
    <property type="entry name" value="FGGY_KINASES_1"/>
    <property type="match status" value="1"/>
</dbReference>
<feature type="binding site" evidence="7">
    <location>
        <position position="313"/>
    </location>
    <ligand>
        <name>ATP</name>
        <dbReference type="ChEBI" id="CHEBI:30616"/>
    </ligand>
</feature>
<feature type="binding site" evidence="7">
    <location>
        <position position="414"/>
    </location>
    <ligand>
        <name>ADP</name>
        <dbReference type="ChEBI" id="CHEBI:456216"/>
    </ligand>
</feature>
<feature type="domain" description="Carbohydrate kinase FGGY C-terminal" evidence="10">
    <location>
        <begin position="264"/>
        <end position="453"/>
    </location>
</feature>
<dbReference type="GO" id="GO:0004370">
    <property type="term" value="F:glycerol kinase activity"/>
    <property type="evidence" value="ECO:0007669"/>
    <property type="project" value="UniProtKB-EC"/>
</dbReference>
<feature type="binding site" evidence="7">
    <location>
        <position position="16"/>
    </location>
    <ligand>
        <name>ADP</name>
        <dbReference type="ChEBI" id="CHEBI:456216"/>
    </ligand>
</feature>
<sequence length="504" mass="54554">MTKYVAAIDQGTTSTRCMIFTHDGKVAAIDQREHKQIFPRAGWVEHDPAEVWENTRAVAAGALAKADLAVSDIASVGITNQRETAVVWDRRTGEPVYNAIVWQDTRTDKIATQLGDLGGGQERYRSTTGLPLATYFSGPKVRWILDNVDGARERAEAGDLMFGNMDTWVLWNMTGGVDGGVHATDPTNASRTLLMDLSTLDWDADIAGEMGIPLSMLPQIRSSSEEYGKVRARGALAGVPIAGILGDQQAATFGQACLSPGEAKNTYGTGNFVLLNTGTEQVMSENGLLTTVCYKIGSADPVYALEGSIAVTGSLVQWIRDNLGMIGSAAEIEEHARQVEDNGGCYFVPAFSGLFAPYWRSDARGAIVGLTRYVNKGHLARAVLEATAFQTREVIDAMNADSGVPLTALKVDGGMVANELLMQFQADILGVPVIRPVVAETTALGAAYAAGLAVGFWDSEDDIRANWAKDKEWTPELSEDKRDRTYAKWKKAVTRTFDWVDDED</sequence>
<evidence type="ECO:0000256" key="4">
    <source>
        <dbReference type="ARBA" id="ARBA00022777"/>
    </source>
</evidence>
<dbReference type="PIRSF" id="PIRSF000538">
    <property type="entry name" value="GlpK"/>
    <property type="match status" value="1"/>
</dbReference>
<feature type="binding site" evidence="7">
    <location>
        <position position="82"/>
    </location>
    <ligand>
        <name>sn-glycerol 3-phosphate</name>
        <dbReference type="ChEBI" id="CHEBI:57597"/>
    </ligand>
</feature>
<dbReference type="InterPro" id="IPR043129">
    <property type="entry name" value="ATPase_NBD"/>
</dbReference>
<feature type="binding site" evidence="7">
    <location>
        <position position="83"/>
    </location>
    <ligand>
        <name>glycerol</name>
        <dbReference type="ChEBI" id="CHEBI:17754"/>
    </ligand>
</feature>
<dbReference type="RefSeq" id="WP_378250353.1">
    <property type="nucleotide sequence ID" value="NZ_JBHSKF010000017.1"/>
</dbReference>
<organism evidence="11 12">
    <name type="scientific">Actinokineospora guangxiensis</name>
    <dbReference type="NCBI Taxonomy" id="1490288"/>
    <lineage>
        <taxon>Bacteria</taxon>
        <taxon>Bacillati</taxon>
        <taxon>Actinomycetota</taxon>
        <taxon>Actinomycetes</taxon>
        <taxon>Pseudonocardiales</taxon>
        <taxon>Pseudonocardiaceae</taxon>
        <taxon>Actinokineospora</taxon>
    </lineage>
</organism>
<dbReference type="SUPFAM" id="SSF53067">
    <property type="entry name" value="Actin-like ATPase domain"/>
    <property type="match status" value="2"/>
</dbReference>
<feature type="binding site" evidence="7">
    <location>
        <position position="83"/>
    </location>
    <ligand>
        <name>sn-glycerol 3-phosphate</name>
        <dbReference type="ChEBI" id="CHEBI:57597"/>
    </ligand>
</feature>
<keyword evidence="4 7" id="KW-0418">Kinase</keyword>
<proteinExistence type="inferred from homology"/>
<comment type="pathway">
    <text evidence="7">Polyol metabolism; glycerol degradation via glycerol kinase pathway; sn-glycerol 3-phosphate from glycerol: step 1/1.</text>
</comment>
<reference evidence="12" key="1">
    <citation type="journal article" date="2019" name="Int. J. Syst. Evol. Microbiol.">
        <title>The Global Catalogue of Microorganisms (GCM) 10K type strain sequencing project: providing services to taxonomists for standard genome sequencing and annotation.</title>
        <authorList>
            <consortium name="The Broad Institute Genomics Platform"/>
            <consortium name="The Broad Institute Genome Sequencing Center for Infectious Disease"/>
            <person name="Wu L."/>
            <person name="Ma J."/>
        </authorList>
    </citation>
    <scope>NUCLEOTIDE SEQUENCE [LARGE SCALE GENOMIC DNA]</scope>
    <source>
        <strain evidence="12">CCUG 59778</strain>
    </source>
</reference>
<evidence type="ECO:0000313" key="12">
    <source>
        <dbReference type="Proteomes" id="UP001596157"/>
    </source>
</evidence>
<keyword evidence="2 7" id="KW-0808">Transferase</keyword>
<dbReference type="PROSITE" id="PS00445">
    <property type="entry name" value="FGGY_KINASES_2"/>
    <property type="match status" value="1"/>
</dbReference>
<dbReference type="EMBL" id="JBHSKF010000017">
    <property type="protein sequence ID" value="MFC5290460.1"/>
    <property type="molecule type" value="Genomic_DNA"/>
</dbReference>
<dbReference type="NCBIfam" id="NF000756">
    <property type="entry name" value="PRK00047.1"/>
    <property type="match status" value="1"/>
</dbReference>
<dbReference type="InterPro" id="IPR018484">
    <property type="entry name" value="FGGY_N"/>
</dbReference>
<dbReference type="InterPro" id="IPR005999">
    <property type="entry name" value="Glycerol_kin"/>
</dbReference>
<accession>A0ABW0EWG6</accession>
<comment type="function">
    <text evidence="7">Key enzyme in the regulation of glycerol uptake and metabolism. Catalyzes the phosphorylation of glycerol to yield sn-glycerol 3-phosphate.</text>
</comment>
<evidence type="ECO:0000256" key="1">
    <source>
        <dbReference type="ARBA" id="ARBA00009156"/>
    </source>
</evidence>
<keyword evidence="3 7" id="KW-0547">Nucleotide-binding</keyword>
<comment type="activity regulation">
    <text evidence="7">Inhibited by fructose 1,6-bisphosphate (FBP).</text>
</comment>
<dbReference type="EC" id="2.7.1.30" evidence="7"/>
<dbReference type="Pfam" id="PF02782">
    <property type="entry name" value="FGGY_C"/>
    <property type="match status" value="1"/>
</dbReference>
<feature type="binding site" evidence="7">
    <location>
        <position position="82"/>
    </location>
    <ligand>
        <name>glycerol</name>
        <dbReference type="ChEBI" id="CHEBI:17754"/>
    </ligand>
</feature>
<dbReference type="PANTHER" id="PTHR10196:SF69">
    <property type="entry name" value="GLYCEROL KINASE"/>
    <property type="match status" value="1"/>
</dbReference>
<dbReference type="NCBIfam" id="TIGR01311">
    <property type="entry name" value="glycerol_kin"/>
    <property type="match status" value="1"/>
</dbReference>
<evidence type="ECO:0000259" key="9">
    <source>
        <dbReference type="Pfam" id="PF00370"/>
    </source>
</evidence>
<dbReference type="Pfam" id="PF00370">
    <property type="entry name" value="FGGY_N"/>
    <property type="match status" value="1"/>
</dbReference>
<dbReference type="Proteomes" id="UP001596157">
    <property type="component" value="Unassembled WGS sequence"/>
</dbReference>
<dbReference type="InterPro" id="IPR018483">
    <property type="entry name" value="Carb_kinase_FGGY_CS"/>
</dbReference>
<feature type="binding site" evidence="7">
    <location>
        <position position="247"/>
    </location>
    <ligand>
        <name>glycerol</name>
        <dbReference type="ChEBI" id="CHEBI:17754"/>
    </ligand>
</feature>
<dbReference type="PANTHER" id="PTHR10196">
    <property type="entry name" value="SUGAR KINASE"/>
    <property type="match status" value="1"/>
</dbReference>
<evidence type="ECO:0000256" key="2">
    <source>
        <dbReference type="ARBA" id="ARBA00022679"/>
    </source>
</evidence>
<evidence type="ECO:0000256" key="3">
    <source>
        <dbReference type="ARBA" id="ARBA00022741"/>
    </source>
</evidence>
<evidence type="ECO:0000256" key="6">
    <source>
        <dbReference type="ARBA" id="ARBA00022840"/>
    </source>
</evidence>
<feature type="binding site" evidence="7">
    <location>
        <position position="248"/>
    </location>
    <ligand>
        <name>glycerol</name>
        <dbReference type="ChEBI" id="CHEBI:17754"/>
    </ligand>
</feature>
<dbReference type="InterPro" id="IPR000577">
    <property type="entry name" value="Carb_kinase_FGGY"/>
</dbReference>
<dbReference type="HAMAP" id="MF_00186">
    <property type="entry name" value="Glycerol_kin"/>
    <property type="match status" value="1"/>
</dbReference>
<feature type="binding site" evidence="7">
    <location>
        <position position="12"/>
    </location>
    <ligand>
        <name>ADP</name>
        <dbReference type="ChEBI" id="CHEBI:456216"/>
    </ligand>
</feature>
<keyword evidence="5 7" id="KW-0319">Glycerol metabolism</keyword>
<feature type="binding site" evidence="7">
    <location>
        <position position="418"/>
    </location>
    <ligand>
        <name>ADP</name>
        <dbReference type="ChEBI" id="CHEBI:456216"/>
    </ligand>
</feature>
<evidence type="ECO:0000256" key="8">
    <source>
        <dbReference type="RuleBase" id="RU003733"/>
    </source>
</evidence>
<keyword evidence="12" id="KW-1185">Reference proteome</keyword>
<gene>
    <name evidence="7 11" type="primary">glpK</name>
    <name evidence="11" type="ORF">ACFPM7_25695</name>
</gene>
<evidence type="ECO:0000256" key="5">
    <source>
        <dbReference type="ARBA" id="ARBA00022798"/>
    </source>
</evidence>
<dbReference type="Gene3D" id="3.30.420.40">
    <property type="match status" value="2"/>
</dbReference>
<comment type="similarity">
    <text evidence="1 7 8">Belongs to the FGGY kinase family.</text>
</comment>
<keyword evidence="6 7" id="KW-0067">ATP-binding</keyword>
<feature type="binding site" evidence="7">
    <location>
        <position position="135"/>
    </location>
    <ligand>
        <name>glycerol</name>
        <dbReference type="ChEBI" id="CHEBI:17754"/>
    </ligand>
</feature>
<comment type="catalytic activity">
    <reaction evidence="7">
        <text>glycerol + ATP = sn-glycerol 3-phosphate + ADP + H(+)</text>
        <dbReference type="Rhea" id="RHEA:21644"/>
        <dbReference type="ChEBI" id="CHEBI:15378"/>
        <dbReference type="ChEBI" id="CHEBI:17754"/>
        <dbReference type="ChEBI" id="CHEBI:30616"/>
        <dbReference type="ChEBI" id="CHEBI:57597"/>
        <dbReference type="ChEBI" id="CHEBI:456216"/>
        <dbReference type="EC" id="2.7.1.30"/>
    </reaction>
</comment>
<evidence type="ECO:0000313" key="11">
    <source>
        <dbReference type="EMBL" id="MFC5290460.1"/>
    </source>
</evidence>
<feature type="binding site" evidence="7">
    <location>
        <position position="12"/>
    </location>
    <ligand>
        <name>sn-glycerol 3-phosphate</name>
        <dbReference type="ChEBI" id="CHEBI:57597"/>
    </ligand>
</feature>
<name>A0ABW0EWG6_9PSEU</name>
<feature type="binding site" evidence="7">
    <location>
        <position position="269"/>
    </location>
    <ligand>
        <name>ADP</name>
        <dbReference type="ChEBI" id="CHEBI:456216"/>
    </ligand>
</feature>
<feature type="binding site" evidence="7">
    <location>
        <position position="247"/>
    </location>
    <ligand>
        <name>sn-glycerol 3-phosphate</name>
        <dbReference type="ChEBI" id="CHEBI:57597"/>
    </ligand>
</feature>
<evidence type="ECO:0000259" key="10">
    <source>
        <dbReference type="Pfam" id="PF02782"/>
    </source>
</evidence>
<comment type="caution">
    <text evidence="11">The sequence shown here is derived from an EMBL/GenBank/DDBJ whole genome shotgun (WGS) entry which is preliminary data.</text>
</comment>
<feature type="binding site" evidence="7">
    <location>
        <position position="13"/>
    </location>
    <ligand>
        <name>ATP</name>
        <dbReference type="ChEBI" id="CHEBI:30616"/>
    </ligand>
</feature>